<keyword evidence="1" id="KW-0812">Transmembrane</keyword>
<dbReference type="GeneTree" id="ENSGT01050000246492"/>
<proteinExistence type="predicted"/>
<dbReference type="SMART" id="SM00355">
    <property type="entry name" value="ZnF_C2H2"/>
    <property type="match status" value="2"/>
</dbReference>
<keyword evidence="1" id="KW-1133">Transmembrane helix</keyword>
<dbReference type="Gene3D" id="3.30.160.60">
    <property type="entry name" value="Classic Zinc Finger"/>
    <property type="match status" value="3"/>
</dbReference>
<dbReference type="SMART" id="SM00451">
    <property type="entry name" value="ZnF_U1"/>
    <property type="match status" value="2"/>
</dbReference>
<dbReference type="InterPro" id="IPR003604">
    <property type="entry name" value="Matrin/U1-like-C_Znf_C2H2"/>
</dbReference>
<evidence type="ECO:0000256" key="1">
    <source>
        <dbReference type="SAM" id="Phobius"/>
    </source>
</evidence>
<evidence type="ECO:0000259" key="2">
    <source>
        <dbReference type="PROSITE" id="PS00028"/>
    </source>
</evidence>
<dbReference type="AlphaFoldDB" id="A0A672VDS4"/>
<dbReference type="PANTHER" id="PTHR46742">
    <property type="entry name" value="LYSINE-RICH COILED-COIL PROTEIN 1"/>
    <property type="match status" value="1"/>
</dbReference>
<dbReference type="GO" id="GO:0003676">
    <property type="term" value="F:nucleic acid binding"/>
    <property type="evidence" value="ECO:0007669"/>
    <property type="project" value="InterPro"/>
</dbReference>
<reference evidence="3" key="2">
    <citation type="submission" date="2025-08" db="UniProtKB">
        <authorList>
            <consortium name="Ensembl"/>
        </authorList>
    </citation>
    <scope>IDENTIFICATION</scope>
</reference>
<accession>A0A672VDS4</accession>
<dbReference type="InParanoid" id="A0A672VDS4"/>
<reference evidence="3 4" key="1">
    <citation type="submission" date="2019-11" db="EMBL/GenBank/DDBJ databases">
        <title>Strigops habroptila (kakapo) genome, bStrHab1, primary haplotype, v2.</title>
        <authorList>
            <person name="Jarvis E.D."/>
            <person name="Howard J."/>
            <person name="Rhie A."/>
            <person name="Phillippy A."/>
            <person name="Korlach J."/>
            <person name="Digby A."/>
            <person name="Iorns D."/>
            <person name="Eason D."/>
            <person name="Robertson B."/>
            <person name="Raemaekers T."/>
            <person name="Howe K."/>
            <person name="Lewin H."/>
            <person name="Damas J."/>
            <person name="Hastie A."/>
            <person name="Tracey A."/>
            <person name="Chow W."/>
            <person name="Fedrigo O."/>
        </authorList>
    </citation>
    <scope>NUCLEOTIDE SEQUENCE [LARGE SCALE GENOMIC DNA]</scope>
</reference>
<dbReference type="PANTHER" id="PTHR46742:SF2">
    <property type="entry name" value="ZINC FINGER MATRIN-TYPE PROTEIN 1"/>
    <property type="match status" value="1"/>
</dbReference>
<dbReference type="PROSITE" id="PS00028">
    <property type="entry name" value="ZINC_FINGER_C2H2_1"/>
    <property type="match status" value="2"/>
</dbReference>
<feature type="domain" description="C2H2-type" evidence="2">
    <location>
        <begin position="114"/>
        <end position="136"/>
    </location>
</feature>
<protein>
    <recommendedName>
        <fullName evidence="2">C2H2-type domain-containing protein</fullName>
    </recommendedName>
</protein>
<feature type="transmembrane region" description="Helical" evidence="1">
    <location>
        <begin position="36"/>
        <end position="55"/>
    </location>
</feature>
<dbReference type="GO" id="GO:0008270">
    <property type="term" value="F:zinc ion binding"/>
    <property type="evidence" value="ECO:0007669"/>
    <property type="project" value="InterPro"/>
</dbReference>
<dbReference type="OMA" id="KTRWIIS"/>
<dbReference type="Pfam" id="PF12874">
    <property type="entry name" value="zf-met"/>
    <property type="match status" value="2"/>
</dbReference>
<reference evidence="3" key="3">
    <citation type="submission" date="2025-09" db="UniProtKB">
        <authorList>
            <consortium name="Ensembl"/>
        </authorList>
    </citation>
    <scope>IDENTIFICATION</scope>
</reference>
<dbReference type="Proteomes" id="UP000472266">
    <property type="component" value="Chromosome 8"/>
</dbReference>
<dbReference type="SUPFAM" id="SSF57667">
    <property type="entry name" value="beta-beta-alpha zinc fingers"/>
    <property type="match status" value="2"/>
</dbReference>
<dbReference type="Ensembl" id="ENSSHBT00005029371.1">
    <property type="protein sequence ID" value="ENSSHBP00005024682.1"/>
    <property type="gene ID" value="ENSSHBG00005020558.1"/>
</dbReference>
<organism evidence="3 4">
    <name type="scientific">Strigops habroptila</name>
    <name type="common">Kakapo</name>
    <dbReference type="NCBI Taxonomy" id="2489341"/>
    <lineage>
        <taxon>Eukaryota</taxon>
        <taxon>Metazoa</taxon>
        <taxon>Chordata</taxon>
        <taxon>Craniata</taxon>
        <taxon>Vertebrata</taxon>
        <taxon>Euteleostomi</taxon>
        <taxon>Archelosauria</taxon>
        <taxon>Archosauria</taxon>
        <taxon>Dinosauria</taxon>
        <taxon>Saurischia</taxon>
        <taxon>Theropoda</taxon>
        <taxon>Coelurosauria</taxon>
        <taxon>Aves</taxon>
        <taxon>Neognathae</taxon>
        <taxon>Neoaves</taxon>
        <taxon>Telluraves</taxon>
        <taxon>Australaves</taxon>
        <taxon>Psittaciformes</taxon>
        <taxon>Psittacidae</taxon>
        <taxon>Strigops</taxon>
    </lineage>
</organism>
<evidence type="ECO:0000313" key="3">
    <source>
        <dbReference type="Ensembl" id="ENSSHBP00005024682.1"/>
    </source>
</evidence>
<name>A0A672VDS4_STRHB</name>
<keyword evidence="1" id="KW-0472">Membrane</keyword>
<sequence length="139" mass="15489">NRSGDATRKDLFTDTFCKVCRAVLQFESERTSHYKVGWAGFLLASTGALVCLGFVRSMDGSEVVDKNKYCSLCNVLFTSPVDALSHYLGKIHTKKSLKLTSSFFLVIGAGYYTCSICNVTLTSIETYQSHLQGKKHRIR</sequence>
<keyword evidence="4" id="KW-1185">Reference proteome</keyword>
<dbReference type="InterPro" id="IPR036236">
    <property type="entry name" value="Znf_C2H2_sf"/>
</dbReference>
<evidence type="ECO:0000313" key="4">
    <source>
        <dbReference type="Proteomes" id="UP000472266"/>
    </source>
</evidence>
<feature type="domain" description="C2H2-type" evidence="2">
    <location>
        <begin position="70"/>
        <end position="92"/>
    </location>
</feature>
<dbReference type="InterPro" id="IPR013087">
    <property type="entry name" value="Znf_C2H2_type"/>
</dbReference>